<name>A0A8S1TGE4_9CILI</name>
<comment type="caution">
    <text evidence="1">The sequence shown here is derived from an EMBL/GenBank/DDBJ whole genome shotgun (WGS) entry which is preliminary data.</text>
</comment>
<dbReference type="AlphaFoldDB" id="A0A8S1TGE4"/>
<proteinExistence type="predicted"/>
<reference evidence="1" key="1">
    <citation type="submission" date="2021-01" db="EMBL/GenBank/DDBJ databases">
        <authorList>
            <consortium name="Genoscope - CEA"/>
            <person name="William W."/>
        </authorList>
    </citation>
    <scope>NUCLEOTIDE SEQUENCE</scope>
</reference>
<gene>
    <name evidence="1" type="ORF">PPENT_87.1.T0220382</name>
</gene>
<dbReference type="EMBL" id="CAJJDO010000022">
    <property type="protein sequence ID" value="CAD8152305.1"/>
    <property type="molecule type" value="Genomic_DNA"/>
</dbReference>
<organism evidence="1 2">
    <name type="scientific">Paramecium pentaurelia</name>
    <dbReference type="NCBI Taxonomy" id="43138"/>
    <lineage>
        <taxon>Eukaryota</taxon>
        <taxon>Sar</taxon>
        <taxon>Alveolata</taxon>
        <taxon>Ciliophora</taxon>
        <taxon>Intramacronucleata</taxon>
        <taxon>Oligohymenophorea</taxon>
        <taxon>Peniculida</taxon>
        <taxon>Parameciidae</taxon>
        <taxon>Paramecium</taxon>
    </lineage>
</organism>
<dbReference type="Proteomes" id="UP000689195">
    <property type="component" value="Unassembled WGS sequence"/>
</dbReference>
<evidence type="ECO:0000313" key="1">
    <source>
        <dbReference type="EMBL" id="CAD8152305.1"/>
    </source>
</evidence>
<evidence type="ECO:0000313" key="2">
    <source>
        <dbReference type="Proteomes" id="UP000689195"/>
    </source>
</evidence>
<accession>A0A8S1TGE4</accession>
<protein>
    <submittedName>
        <fullName evidence="1">Uncharacterized protein</fullName>
    </submittedName>
</protein>
<keyword evidence="2" id="KW-1185">Reference proteome</keyword>
<sequence>MQIIQQIYQPRYEEFISDFDFQNLLILEQGAFAQLKKLRFKSKTLPLEK</sequence>